<proteinExistence type="predicted"/>
<sequence>MQSDMQNPSRYYLADRGYNALTPGYLSFYPGAMIEVTDHDRADLLMGKLDNVQGWITPEILNTCLYSADLLFEELDSMESQENTENVSSDSNTSTLDLAVDQDVQAGTIKPHQYLILSLDFSAVDRDPDPKIAKAELFNMINTAIRYFYMTYATYLGDYKDLQLIQTFINLSDAIDSLSMYVMVVQAALRAVPQGDAGHLLAGVKGIYLLADEYDDAFFNEYLNLNDTTSYDNIHRGQSSLKDFWACVKSGMGYQKIEKCFITGVLPLSLADATSGFNIATNVSDEEELPGFCGLSYGDVRSALKLFCSNGDVEKHFRIMERHYNGYRFSPYATAQRVFNTNTCLEYLQGLARNRPTNPNNPSNWETSETLLQMLASSPIAADILEKVGGRNSALGSDIWRDPIEYNTLPLQFRFSDLVCDKSCPVCLMLASFTTRIFMFCCRPNILKKETMKSKAAWLSFMRYAGGLTYAEEEPGKQLQITNLVQVQRFAMAVLSRYQLRITDIEEGLRKIATTGDVSQLLGCYERLMSQRDVGFDDFNKAEEHHRYSIYYTLLRNPLLQGHVEFKVIKARM</sequence>
<evidence type="ECO:0000313" key="2">
    <source>
        <dbReference type="EMBL" id="RUS32768.1"/>
    </source>
</evidence>
<dbReference type="InterPro" id="IPR036028">
    <property type="entry name" value="SH3-like_dom_sf"/>
</dbReference>
<reference evidence="2 3" key="1">
    <citation type="journal article" date="2018" name="New Phytol.">
        <title>Phylogenomics of Endogonaceae and evolution of mycorrhizas within Mucoromycota.</title>
        <authorList>
            <person name="Chang Y."/>
            <person name="Desiro A."/>
            <person name="Na H."/>
            <person name="Sandor L."/>
            <person name="Lipzen A."/>
            <person name="Clum A."/>
            <person name="Barry K."/>
            <person name="Grigoriev I.V."/>
            <person name="Martin F.M."/>
            <person name="Stajich J.E."/>
            <person name="Smith M.E."/>
            <person name="Bonito G."/>
            <person name="Spatafora J.W."/>
        </authorList>
    </citation>
    <scope>NUCLEOTIDE SEQUENCE [LARGE SCALE GENOMIC DNA]</scope>
    <source>
        <strain evidence="2 3">AD002</strain>
    </source>
</reference>
<protein>
    <recommendedName>
        <fullName evidence="1">AAA-ATPase-like domain-containing protein</fullName>
    </recommendedName>
</protein>
<name>A0A433QSN7_9FUNG</name>
<organism evidence="2 3">
    <name type="scientific">Jimgerdemannia flammicorona</name>
    <dbReference type="NCBI Taxonomy" id="994334"/>
    <lineage>
        <taxon>Eukaryota</taxon>
        <taxon>Fungi</taxon>
        <taxon>Fungi incertae sedis</taxon>
        <taxon>Mucoromycota</taxon>
        <taxon>Mucoromycotina</taxon>
        <taxon>Endogonomycetes</taxon>
        <taxon>Endogonales</taxon>
        <taxon>Endogonaceae</taxon>
        <taxon>Jimgerdemannia</taxon>
    </lineage>
</organism>
<dbReference type="PANTHER" id="PTHR34825:SF1">
    <property type="entry name" value="AAA-ATPASE-LIKE DOMAIN-CONTAINING PROTEIN"/>
    <property type="match status" value="1"/>
</dbReference>
<dbReference type="InterPro" id="IPR018631">
    <property type="entry name" value="AAA-ATPase-like_dom"/>
</dbReference>
<evidence type="ECO:0000259" key="1">
    <source>
        <dbReference type="Pfam" id="PF09820"/>
    </source>
</evidence>
<dbReference type="PANTHER" id="PTHR34825">
    <property type="entry name" value="CONSERVED PROTEIN, WITH A WEAK D-GALACTARATE DEHYDRATASE/ALTRONATE HYDROLASE DOMAIN"/>
    <property type="match status" value="1"/>
</dbReference>
<dbReference type="AlphaFoldDB" id="A0A433QSN7"/>
<dbReference type="SUPFAM" id="SSF50044">
    <property type="entry name" value="SH3-domain"/>
    <property type="match status" value="1"/>
</dbReference>
<gene>
    <name evidence="2" type="ORF">BC938DRAFT_474367</name>
</gene>
<keyword evidence="3" id="KW-1185">Reference proteome</keyword>
<feature type="domain" description="AAA-ATPase-like" evidence="1">
    <location>
        <begin position="110"/>
        <end position="272"/>
    </location>
</feature>
<accession>A0A433QSN7</accession>
<dbReference type="Proteomes" id="UP000274822">
    <property type="component" value="Unassembled WGS sequence"/>
</dbReference>
<dbReference type="EMBL" id="RBNJ01001792">
    <property type="protein sequence ID" value="RUS32768.1"/>
    <property type="molecule type" value="Genomic_DNA"/>
</dbReference>
<comment type="caution">
    <text evidence="2">The sequence shown here is derived from an EMBL/GenBank/DDBJ whole genome shotgun (WGS) entry which is preliminary data.</text>
</comment>
<evidence type="ECO:0000313" key="3">
    <source>
        <dbReference type="Proteomes" id="UP000274822"/>
    </source>
</evidence>
<dbReference type="Pfam" id="PF09820">
    <property type="entry name" value="AAA-ATPase_like"/>
    <property type="match status" value="1"/>
</dbReference>